<accession>A0A542E1W6</accession>
<comment type="caution">
    <text evidence="3">The sequence shown here is derived from an EMBL/GenBank/DDBJ whole genome shotgun (WGS) entry which is preliminary data.</text>
</comment>
<feature type="domain" description="N-acyltransferase N-terminal" evidence="1">
    <location>
        <begin position="12"/>
        <end position="138"/>
    </location>
</feature>
<dbReference type="Gene3D" id="3.40.630.120">
    <property type="match status" value="1"/>
</dbReference>
<protein>
    <recommendedName>
        <fullName evidence="5">GNAT-like C-terminal domain-containing protein</fullName>
    </recommendedName>
</protein>
<feature type="domain" description="GNAT-like C-terminal" evidence="2">
    <location>
        <begin position="140"/>
        <end position="298"/>
    </location>
</feature>
<dbReference type="RefSeq" id="WP_141848716.1">
    <property type="nucleotide sequence ID" value="NZ_BAAAPR010000014.1"/>
</dbReference>
<evidence type="ECO:0000259" key="1">
    <source>
        <dbReference type="Pfam" id="PF18082"/>
    </source>
</evidence>
<organism evidence="3 4">
    <name type="scientific">Lapillicoccus jejuensis</name>
    <dbReference type="NCBI Taxonomy" id="402171"/>
    <lineage>
        <taxon>Bacteria</taxon>
        <taxon>Bacillati</taxon>
        <taxon>Actinomycetota</taxon>
        <taxon>Actinomycetes</taxon>
        <taxon>Micrococcales</taxon>
        <taxon>Intrasporangiaceae</taxon>
        <taxon>Lapillicoccus</taxon>
    </lineage>
</organism>
<reference evidence="3 4" key="1">
    <citation type="submission" date="2019-06" db="EMBL/GenBank/DDBJ databases">
        <title>Sequencing the genomes of 1000 actinobacteria strains.</title>
        <authorList>
            <person name="Klenk H.-P."/>
        </authorList>
    </citation>
    <scope>NUCLEOTIDE SEQUENCE [LARGE SCALE GENOMIC DNA]</scope>
    <source>
        <strain evidence="3 4">DSM 18607</strain>
    </source>
</reference>
<dbReference type="InterPro" id="IPR041644">
    <property type="entry name" value="GNAT_C"/>
</dbReference>
<sequence>MSGTPGPVDDRALVLFDVPGEDVAALLAAQDAVRRDAALAGWVAGAANALRAATGEPSPGPALPSREGLDGASYLPVVAFAEVLPDLLAHHEALGVSPEVSAATLADVGRMLTRNRRWFGVAGLGDELAGWLTRHLTGAIVQLGRLQYERVHLGQGTGLELGMAGVPVGPGDLVLSVHIPGAGGPLTPDAVEASVAAASTFFRRRFPGERYPVAVCWSWLLDPQLAELLPASSNLVAFQRRFTLGRALDEDADLTVRKFLWDAPSTPVAQLPADSTLRRAMLDLWRRGGHWHSHSGWFPWR</sequence>
<gene>
    <name evidence="3" type="ORF">FB458_2437</name>
</gene>
<name>A0A542E1W6_9MICO</name>
<dbReference type="OrthoDB" id="3229305at2"/>
<evidence type="ECO:0000259" key="2">
    <source>
        <dbReference type="Pfam" id="PF18164"/>
    </source>
</evidence>
<dbReference type="AlphaFoldDB" id="A0A542E1W6"/>
<dbReference type="Proteomes" id="UP000317893">
    <property type="component" value="Unassembled WGS sequence"/>
</dbReference>
<proteinExistence type="predicted"/>
<keyword evidence="4" id="KW-1185">Reference proteome</keyword>
<dbReference type="InterPro" id="IPR041273">
    <property type="entry name" value="NAT_N"/>
</dbReference>
<dbReference type="Pfam" id="PF18164">
    <property type="entry name" value="GNAT_C"/>
    <property type="match status" value="1"/>
</dbReference>
<dbReference type="Pfam" id="PF18082">
    <property type="entry name" value="NAT_N"/>
    <property type="match status" value="1"/>
</dbReference>
<evidence type="ECO:0000313" key="3">
    <source>
        <dbReference type="EMBL" id="TQJ09327.1"/>
    </source>
</evidence>
<evidence type="ECO:0000313" key="4">
    <source>
        <dbReference type="Proteomes" id="UP000317893"/>
    </source>
</evidence>
<evidence type="ECO:0008006" key="5">
    <source>
        <dbReference type="Google" id="ProtNLM"/>
    </source>
</evidence>
<dbReference type="EMBL" id="VFMN01000001">
    <property type="protein sequence ID" value="TQJ09327.1"/>
    <property type="molecule type" value="Genomic_DNA"/>
</dbReference>